<feature type="transmembrane region" description="Helical" evidence="1">
    <location>
        <begin position="12"/>
        <end position="42"/>
    </location>
</feature>
<evidence type="ECO:0000256" key="1">
    <source>
        <dbReference type="SAM" id="Phobius"/>
    </source>
</evidence>
<accession>A0AAD8JWZ8</accession>
<organism evidence="2 3">
    <name type="scientific">Tagetes erecta</name>
    <name type="common">African marigold</name>
    <dbReference type="NCBI Taxonomy" id="13708"/>
    <lineage>
        <taxon>Eukaryota</taxon>
        <taxon>Viridiplantae</taxon>
        <taxon>Streptophyta</taxon>
        <taxon>Embryophyta</taxon>
        <taxon>Tracheophyta</taxon>
        <taxon>Spermatophyta</taxon>
        <taxon>Magnoliopsida</taxon>
        <taxon>eudicotyledons</taxon>
        <taxon>Gunneridae</taxon>
        <taxon>Pentapetalae</taxon>
        <taxon>asterids</taxon>
        <taxon>campanulids</taxon>
        <taxon>Asterales</taxon>
        <taxon>Asteraceae</taxon>
        <taxon>Asteroideae</taxon>
        <taxon>Heliantheae alliance</taxon>
        <taxon>Tageteae</taxon>
        <taxon>Tagetes</taxon>
    </lineage>
</organism>
<comment type="caution">
    <text evidence="2">The sequence shown here is derived from an EMBL/GenBank/DDBJ whole genome shotgun (WGS) entry which is preliminary data.</text>
</comment>
<dbReference type="Proteomes" id="UP001229421">
    <property type="component" value="Unassembled WGS sequence"/>
</dbReference>
<reference evidence="2" key="1">
    <citation type="journal article" date="2023" name="bioRxiv">
        <title>Improved chromosome-level genome assembly for marigold (Tagetes erecta).</title>
        <authorList>
            <person name="Jiang F."/>
            <person name="Yuan L."/>
            <person name="Wang S."/>
            <person name="Wang H."/>
            <person name="Xu D."/>
            <person name="Wang A."/>
            <person name="Fan W."/>
        </authorList>
    </citation>
    <scope>NUCLEOTIDE SEQUENCE</scope>
    <source>
        <strain evidence="2">WSJ</strain>
        <tissue evidence="2">Leaf</tissue>
    </source>
</reference>
<keyword evidence="1" id="KW-0472">Membrane</keyword>
<dbReference type="EMBL" id="JAUHHV010000010">
    <property type="protein sequence ID" value="KAK1411051.1"/>
    <property type="molecule type" value="Genomic_DNA"/>
</dbReference>
<dbReference type="AlphaFoldDB" id="A0AAD8JWZ8"/>
<keyword evidence="1" id="KW-1133">Transmembrane helix</keyword>
<sequence>MKKKFSQHLFSSFIVCSNAFTCLSISLYAAGLLSLFVTYMLVRRICLDECRASCLSATCCKVAQYALYH</sequence>
<name>A0AAD8JWZ8_TARER</name>
<protein>
    <submittedName>
        <fullName evidence="2">Uncharacterized protein</fullName>
    </submittedName>
</protein>
<proteinExistence type="predicted"/>
<keyword evidence="1" id="KW-0812">Transmembrane</keyword>
<keyword evidence="3" id="KW-1185">Reference proteome</keyword>
<gene>
    <name evidence="2" type="ORF">QVD17_37595</name>
</gene>
<evidence type="ECO:0000313" key="3">
    <source>
        <dbReference type="Proteomes" id="UP001229421"/>
    </source>
</evidence>
<evidence type="ECO:0000313" key="2">
    <source>
        <dbReference type="EMBL" id="KAK1411051.1"/>
    </source>
</evidence>